<comment type="caution">
    <text evidence="1">The sequence shown here is derived from an EMBL/GenBank/DDBJ whole genome shotgun (WGS) entry which is preliminary data.</text>
</comment>
<evidence type="ECO:0000313" key="2">
    <source>
        <dbReference type="Proteomes" id="UP000186720"/>
    </source>
</evidence>
<reference evidence="1 2" key="1">
    <citation type="submission" date="2016-11" db="EMBL/GenBank/DDBJ databases">
        <title>Whole Genome Sequencing of Mucilaginibacter polytrichastri RG4-7(T) isolated from the moss sample.</title>
        <authorList>
            <person name="Li Y."/>
        </authorList>
    </citation>
    <scope>NUCLEOTIDE SEQUENCE [LARGE SCALE GENOMIC DNA]</scope>
    <source>
        <strain evidence="1 2">RG4-7</strain>
    </source>
</reference>
<evidence type="ECO:0000313" key="1">
    <source>
        <dbReference type="EMBL" id="OKS84878.1"/>
    </source>
</evidence>
<accession>A0A1Q5ZT74</accession>
<sequence length="290" mass="31815">MNKNYLKGNLTKLFLAVLLIIAAIVIHSCKKDANTSNSEVSTLQGDDKLIADAKNYFTKEILPKATEVKTNEANAGRTKTLREFLTKGATWGKAYIQDLSFGKTVVVPITYEQELYIRRGRYSLPVSSLTWLIIYADKDKKQHVELVTKVPDAAYVNSTDSTRAYTGYILVEDFQGNFIKGYNYLPGGIIQQLGAPSIGVKSDSKVQVQSLECTTTDYYSCGPTKCTYTDTETICVVIDDNGPGGGDSGGYPGVGSGEVLVQEPFPDTMSQGQHHAPLWLMSLLIVNITR</sequence>
<protein>
    <submittedName>
        <fullName evidence="1">Uncharacterized protein</fullName>
    </submittedName>
</protein>
<proteinExistence type="predicted"/>
<keyword evidence="2" id="KW-1185">Reference proteome</keyword>
<gene>
    <name evidence="1" type="ORF">RG47T_0315</name>
</gene>
<organism evidence="1 2">
    <name type="scientific">Mucilaginibacter polytrichastri</name>
    <dbReference type="NCBI Taxonomy" id="1302689"/>
    <lineage>
        <taxon>Bacteria</taxon>
        <taxon>Pseudomonadati</taxon>
        <taxon>Bacteroidota</taxon>
        <taxon>Sphingobacteriia</taxon>
        <taxon>Sphingobacteriales</taxon>
        <taxon>Sphingobacteriaceae</taxon>
        <taxon>Mucilaginibacter</taxon>
    </lineage>
</organism>
<name>A0A1Q5ZT74_9SPHI</name>
<dbReference type="RefSeq" id="WP_074487606.1">
    <property type="nucleotide sequence ID" value="NZ_FPAM01000001.1"/>
</dbReference>
<dbReference type="Proteomes" id="UP000186720">
    <property type="component" value="Unassembled WGS sequence"/>
</dbReference>
<dbReference type="AlphaFoldDB" id="A0A1Q5ZT74"/>
<dbReference type="EMBL" id="MPPL01000001">
    <property type="protein sequence ID" value="OKS84878.1"/>
    <property type="molecule type" value="Genomic_DNA"/>
</dbReference>